<protein>
    <submittedName>
        <fullName evidence="5 6">J domain-containing protein</fullName>
    </submittedName>
</protein>
<evidence type="ECO:0000256" key="3">
    <source>
        <dbReference type="SAM" id="Phobius"/>
    </source>
</evidence>
<accession>A0A1H5UVI9</accession>
<keyword evidence="3" id="KW-0812">Transmembrane</keyword>
<evidence type="ECO:0000256" key="1">
    <source>
        <dbReference type="ARBA" id="ARBA00023186"/>
    </source>
</evidence>
<keyword evidence="3" id="KW-0472">Membrane</keyword>
<evidence type="ECO:0000259" key="4">
    <source>
        <dbReference type="PROSITE" id="PS50076"/>
    </source>
</evidence>
<dbReference type="GO" id="GO:0005737">
    <property type="term" value="C:cytoplasm"/>
    <property type="evidence" value="ECO:0007669"/>
    <property type="project" value="TreeGrafter"/>
</dbReference>
<dbReference type="EMBL" id="FNVN01000001">
    <property type="protein sequence ID" value="SEF78974.1"/>
    <property type="molecule type" value="Genomic_DNA"/>
</dbReference>
<feature type="compositionally biased region" description="Basic and acidic residues" evidence="2">
    <location>
        <begin position="111"/>
        <end position="127"/>
    </location>
</feature>
<feature type="transmembrane region" description="Helical" evidence="3">
    <location>
        <begin position="7"/>
        <end position="26"/>
    </location>
</feature>
<dbReference type="SMART" id="SM00271">
    <property type="entry name" value="DnaJ"/>
    <property type="match status" value="1"/>
</dbReference>
<dbReference type="Gene3D" id="1.10.287.110">
    <property type="entry name" value="DnaJ domain"/>
    <property type="match status" value="1"/>
</dbReference>
<dbReference type="PANTHER" id="PTHR43096:SF52">
    <property type="entry name" value="DNAJ HOMOLOG 1, MITOCHONDRIAL-RELATED"/>
    <property type="match status" value="1"/>
</dbReference>
<dbReference type="InterPro" id="IPR036869">
    <property type="entry name" value="J_dom_sf"/>
</dbReference>
<organism evidence="6 7">
    <name type="scientific">Halobellus limi</name>
    <dbReference type="NCBI Taxonomy" id="699433"/>
    <lineage>
        <taxon>Archaea</taxon>
        <taxon>Methanobacteriati</taxon>
        <taxon>Methanobacteriota</taxon>
        <taxon>Stenosarchaea group</taxon>
        <taxon>Halobacteria</taxon>
        <taxon>Halobacteriales</taxon>
        <taxon>Haloferacaceae</taxon>
        <taxon>Halobellus</taxon>
    </lineage>
</organism>
<dbReference type="PANTHER" id="PTHR43096">
    <property type="entry name" value="DNAJ HOMOLOG 1, MITOCHONDRIAL-RELATED"/>
    <property type="match status" value="1"/>
</dbReference>
<sequence length="177" mass="19601">MDEDGLVIGLAAVFAGTTVLFGVLGFVYQPLLFLFATIFAIATYLLWYHASGRLGERIRRTAGSARERRRRRGNAASRGPGDFEGFGPGRRAAGSGRQRRADGRGAAGGQRGERRRRDPNEPTRGEAYRTLGLDADADQTAVKAAYRERVKAVHPDTDDGDEEQFKRVNRAYERLKE</sequence>
<dbReference type="AlphaFoldDB" id="A0A1H5UVI9"/>
<evidence type="ECO:0000313" key="6">
    <source>
        <dbReference type="EMBL" id="SEF78974.1"/>
    </source>
</evidence>
<dbReference type="GeneID" id="39857232"/>
<evidence type="ECO:0000256" key="2">
    <source>
        <dbReference type="SAM" id="MobiDB-lite"/>
    </source>
</evidence>
<dbReference type="InterPro" id="IPR001623">
    <property type="entry name" value="DnaJ_domain"/>
</dbReference>
<evidence type="ECO:0000313" key="8">
    <source>
        <dbReference type="Proteomes" id="UP000296733"/>
    </source>
</evidence>
<reference evidence="5 8" key="2">
    <citation type="journal article" date="2019" name="Nat. Commun.">
        <title>A new type of DNA phosphorothioation-based antiviral system in archaea.</title>
        <authorList>
            <person name="Xiong L."/>
            <person name="Liu S."/>
            <person name="Chen S."/>
            <person name="Xiao Y."/>
            <person name="Zhu B."/>
            <person name="Gao Y."/>
            <person name="Zhang Y."/>
            <person name="Chen B."/>
            <person name="Luo J."/>
            <person name="Deng Z."/>
            <person name="Chen X."/>
            <person name="Wang L."/>
            <person name="Chen S."/>
        </authorList>
    </citation>
    <scope>NUCLEOTIDE SEQUENCE [LARGE SCALE GENOMIC DNA]</scope>
    <source>
        <strain evidence="5 8">CGMCC 1.10331</strain>
    </source>
</reference>
<name>A0A1H5UVI9_9EURY</name>
<keyword evidence="3" id="KW-1133">Transmembrane helix</keyword>
<evidence type="ECO:0000313" key="5">
    <source>
        <dbReference type="EMBL" id="QCC46907.1"/>
    </source>
</evidence>
<dbReference type="CDD" id="cd06257">
    <property type="entry name" value="DnaJ"/>
    <property type="match status" value="1"/>
</dbReference>
<dbReference type="PROSITE" id="PS50076">
    <property type="entry name" value="DNAJ_2"/>
    <property type="match status" value="1"/>
</dbReference>
<dbReference type="Pfam" id="PF00226">
    <property type="entry name" value="DnaJ"/>
    <property type="match status" value="1"/>
</dbReference>
<dbReference type="KEGG" id="hlm:DV707_04050"/>
<gene>
    <name evidence="5" type="ORF">DV707_04050</name>
    <name evidence="6" type="ORF">SAMN04488133_0744</name>
</gene>
<feature type="domain" description="J" evidence="4">
    <location>
        <begin position="126"/>
        <end position="177"/>
    </location>
</feature>
<dbReference type="EMBL" id="CP031311">
    <property type="protein sequence ID" value="QCC46907.1"/>
    <property type="molecule type" value="Genomic_DNA"/>
</dbReference>
<keyword evidence="1" id="KW-0143">Chaperone</keyword>
<dbReference type="RefSeq" id="WP_103990493.1">
    <property type="nucleotide sequence ID" value="NZ_CP031311.1"/>
</dbReference>
<dbReference type="SUPFAM" id="SSF46565">
    <property type="entry name" value="Chaperone J-domain"/>
    <property type="match status" value="1"/>
</dbReference>
<feature type="region of interest" description="Disordered" evidence="2">
    <location>
        <begin position="62"/>
        <end position="135"/>
    </location>
</feature>
<feature type="transmembrane region" description="Helical" evidence="3">
    <location>
        <begin position="32"/>
        <end position="50"/>
    </location>
</feature>
<evidence type="ECO:0000313" key="7">
    <source>
        <dbReference type="Proteomes" id="UP000236740"/>
    </source>
</evidence>
<reference evidence="6 7" key="1">
    <citation type="submission" date="2016-10" db="EMBL/GenBank/DDBJ databases">
        <authorList>
            <person name="de Groot N.N."/>
        </authorList>
    </citation>
    <scope>NUCLEOTIDE SEQUENCE [LARGE SCALE GENOMIC DNA]</scope>
    <source>
        <strain evidence="6 7">CGMCC 1.10331</strain>
    </source>
</reference>
<keyword evidence="7" id="KW-1185">Reference proteome</keyword>
<proteinExistence type="predicted"/>
<dbReference type="GO" id="GO:0051082">
    <property type="term" value="F:unfolded protein binding"/>
    <property type="evidence" value="ECO:0007669"/>
    <property type="project" value="TreeGrafter"/>
</dbReference>
<dbReference type="Proteomes" id="UP000296733">
    <property type="component" value="Chromosome"/>
</dbReference>
<dbReference type="PRINTS" id="PR00625">
    <property type="entry name" value="JDOMAIN"/>
</dbReference>
<dbReference type="Proteomes" id="UP000236740">
    <property type="component" value="Unassembled WGS sequence"/>
</dbReference>
<dbReference type="OrthoDB" id="11397at2157"/>
<dbReference type="GO" id="GO:0042026">
    <property type="term" value="P:protein refolding"/>
    <property type="evidence" value="ECO:0007669"/>
    <property type="project" value="TreeGrafter"/>
</dbReference>